<dbReference type="InterPro" id="IPR015273">
    <property type="entry name" value="Cys-tRNA-synt_Ia_DALR"/>
</dbReference>
<dbReference type="EC" id="6.1.1.16" evidence="13"/>
<dbReference type="Gene3D" id="1.20.120.1910">
    <property type="entry name" value="Cysteine-tRNA ligase, C-terminal anti-codon recognition domain"/>
    <property type="match status" value="1"/>
</dbReference>
<evidence type="ECO:0000256" key="4">
    <source>
        <dbReference type="ARBA" id="ARBA00022490"/>
    </source>
</evidence>
<dbReference type="InterPro" id="IPR015803">
    <property type="entry name" value="Cys-tRNA-ligase"/>
</dbReference>
<keyword evidence="11 13" id="KW-0030">Aminoacyl-tRNA synthetase</keyword>
<protein>
    <recommendedName>
        <fullName evidence="13">Cysteine--tRNA ligase</fullName>
        <ecNumber evidence="13">6.1.1.16</ecNumber>
    </recommendedName>
    <alternativeName>
        <fullName evidence="13">Cysteinyl-tRNA synthetase</fullName>
        <shortName evidence="13">CysRS</shortName>
    </alternativeName>
</protein>
<feature type="domain" description="Cysteinyl-tRNA synthetase class Ia DALR" evidence="15">
    <location>
        <begin position="365"/>
        <end position="431"/>
    </location>
</feature>
<comment type="similarity">
    <text evidence="2 13">Belongs to the class-I aminoacyl-tRNA synthetase family.</text>
</comment>
<keyword evidence="7 13" id="KW-0547">Nucleotide-binding</keyword>
<evidence type="ECO:0000256" key="5">
    <source>
        <dbReference type="ARBA" id="ARBA00022598"/>
    </source>
</evidence>
<comment type="catalytic activity">
    <reaction evidence="12 13">
        <text>tRNA(Cys) + L-cysteine + ATP = L-cysteinyl-tRNA(Cys) + AMP + diphosphate</text>
        <dbReference type="Rhea" id="RHEA:17773"/>
        <dbReference type="Rhea" id="RHEA-COMP:9661"/>
        <dbReference type="Rhea" id="RHEA-COMP:9679"/>
        <dbReference type="ChEBI" id="CHEBI:30616"/>
        <dbReference type="ChEBI" id="CHEBI:33019"/>
        <dbReference type="ChEBI" id="CHEBI:35235"/>
        <dbReference type="ChEBI" id="CHEBI:78442"/>
        <dbReference type="ChEBI" id="CHEBI:78517"/>
        <dbReference type="ChEBI" id="CHEBI:456215"/>
        <dbReference type="EC" id="6.1.1.16"/>
    </reaction>
</comment>
<dbReference type="GO" id="GO:0005524">
    <property type="term" value="F:ATP binding"/>
    <property type="evidence" value="ECO:0007669"/>
    <property type="project" value="UniProtKB-UniRule"/>
</dbReference>
<feature type="binding site" evidence="13">
    <location>
        <position position="269"/>
    </location>
    <ligand>
        <name>ATP</name>
        <dbReference type="ChEBI" id="CHEBI:30616"/>
    </ligand>
</feature>
<evidence type="ECO:0000256" key="14">
    <source>
        <dbReference type="SAM" id="Coils"/>
    </source>
</evidence>
<keyword evidence="5 13" id="KW-0436">Ligase</keyword>
<evidence type="ECO:0000256" key="12">
    <source>
        <dbReference type="ARBA" id="ARBA00047398"/>
    </source>
</evidence>
<keyword evidence="8 13" id="KW-0862">Zinc</keyword>
<keyword evidence="17" id="KW-1185">Reference proteome</keyword>
<evidence type="ECO:0000256" key="3">
    <source>
        <dbReference type="ARBA" id="ARBA00011245"/>
    </source>
</evidence>
<dbReference type="AlphaFoldDB" id="A0A1W1V5W7"/>
<sequence length="489" mass="56213">MSLHLYNTLTGCKEKFVPREPGRVTMYVCGPTTYNYIHLGNARPLVVFDTLRRYLEYKGYRVFYIQNFTDIDDKIIKRAQEEGRTANEVAAQYIEEYFKDADALNVRRADFYPRVTDHIKDIIAAVEGLLRSGYAYNIEGDIYFAVEKFPGYGKLSHRRPEEMLAGARVEVDTRKKNALDFALWKKSRPGEPAWESPWGLGRPGWHIECSTMALKYLGPNFDIHGGGADLIFPHHENEIAQAEAWTGQPLARFWLHNGFITVNQEKMSKSRGNFFLVREILARFSPQAVRLYLLSTHYRSPLDFADEYLEEAERSFERLANARIALTQALERIKKEEEAYREAVAREEDPKAVRLKIRVQELRDQFEEALDDDFNTAQGMAILYELVREINSYLHKGELGPGAGEALKLASFALEELGEGVLGLFGPAKLSADDRLVQGLIELIIELRQEARQKKDWVTADYLRERLKALGIMVEDTPHGPRWKIKRSN</sequence>
<dbReference type="Pfam" id="PF01406">
    <property type="entry name" value="tRNA-synt_1e"/>
    <property type="match status" value="1"/>
</dbReference>
<feature type="binding site" evidence="13">
    <location>
        <position position="238"/>
    </location>
    <ligand>
        <name>Zn(2+)</name>
        <dbReference type="ChEBI" id="CHEBI:29105"/>
    </ligand>
</feature>
<dbReference type="InterPro" id="IPR024909">
    <property type="entry name" value="Cys-tRNA/MSH_ligase"/>
</dbReference>
<proteinExistence type="inferred from homology"/>
<dbReference type="EMBL" id="LT838272">
    <property type="protein sequence ID" value="SMB88560.1"/>
    <property type="molecule type" value="Genomic_DNA"/>
</dbReference>
<evidence type="ECO:0000256" key="1">
    <source>
        <dbReference type="ARBA" id="ARBA00004496"/>
    </source>
</evidence>
<evidence type="ECO:0000313" key="16">
    <source>
        <dbReference type="EMBL" id="SMB88560.1"/>
    </source>
</evidence>
<dbReference type="PANTHER" id="PTHR10890">
    <property type="entry name" value="CYSTEINYL-TRNA SYNTHETASE"/>
    <property type="match status" value="1"/>
</dbReference>
<organism evidence="16 17">
    <name type="scientific">Thermanaeromonas toyohensis ToBE</name>
    <dbReference type="NCBI Taxonomy" id="698762"/>
    <lineage>
        <taxon>Bacteria</taxon>
        <taxon>Bacillati</taxon>
        <taxon>Bacillota</taxon>
        <taxon>Clostridia</taxon>
        <taxon>Neomoorellales</taxon>
        <taxon>Neomoorellaceae</taxon>
        <taxon>Thermanaeromonas</taxon>
    </lineage>
</organism>
<evidence type="ECO:0000259" key="15">
    <source>
        <dbReference type="SMART" id="SM00840"/>
    </source>
</evidence>
<evidence type="ECO:0000256" key="10">
    <source>
        <dbReference type="ARBA" id="ARBA00022917"/>
    </source>
</evidence>
<evidence type="ECO:0000256" key="2">
    <source>
        <dbReference type="ARBA" id="ARBA00005594"/>
    </source>
</evidence>
<dbReference type="InterPro" id="IPR032678">
    <property type="entry name" value="tRNA-synt_1_cat_dom"/>
</dbReference>
<dbReference type="PRINTS" id="PR00983">
    <property type="entry name" value="TRNASYNTHCYS"/>
</dbReference>
<dbReference type="GO" id="GO:0005829">
    <property type="term" value="C:cytosol"/>
    <property type="evidence" value="ECO:0007669"/>
    <property type="project" value="TreeGrafter"/>
</dbReference>
<dbReference type="CDD" id="cd00672">
    <property type="entry name" value="CysRS_core"/>
    <property type="match status" value="1"/>
</dbReference>
<dbReference type="STRING" id="698762.SAMN00808754_0021"/>
<feature type="binding site" evidence="13">
    <location>
        <position position="234"/>
    </location>
    <ligand>
        <name>Zn(2+)</name>
        <dbReference type="ChEBI" id="CHEBI:29105"/>
    </ligand>
</feature>
<dbReference type="SMART" id="SM00840">
    <property type="entry name" value="DALR_2"/>
    <property type="match status" value="1"/>
</dbReference>
<dbReference type="SUPFAM" id="SSF47323">
    <property type="entry name" value="Anticodon-binding domain of a subclass of class I aminoacyl-tRNA synthetases"/>
    <property type="match status" value="1"/>
</dbReference>
<dbReference type="NCBIfam" id="TIGR00435">
    <property type="entry name" value="cysS"/>
    <property type="match status" value="1"/>
</dbReference>
<evidence type="ECO:0000256" key="7">
    <source>
        <dbReference type="ARBA" id="ARBA00022741"/>
    </source>
</evidence>
<feature type="short sequence motif" description="'KMSKS' region" evidence="13">
    <location>
        <begin position="266"/>
        <end position="270"/>
    </location>
</feature>
<dbReference type="HAMAP" id="MF_00041">
    <property type="entry name" value="Cys_tRNA_synth"/>
    <property type="match status" value="1"/>
</dbReference>
<keyword evidence="14" id="KW-0175">Coiled coil</keyword>
<feature type="short sequence motif" description="'HIGH' region" evidence="13">
    <location>
        <begin position="31"/>
        <end position="41"/>
    </location>
</feature>
<dbReference type="Proteomes" id="UP000192569">
    <property type="component" value="Chromosome I"/>
</dbReference>
<dbReference type="InterPro" id="IPR056411">
    <property type="entry name" value="CysS_C"/>
</dbReference>
<dbReference type="RefSeq" id="WP_084662942.1">
    <property type="nucleotide sequence ID" value="NZ_LT838272.1"/>
</dbReference>
<comment type="subcellular location">
    <subcellularLocation>
        <location evidence="1 13">Cytoplasm</location>
    </subcellularLocation>
</comment>
<dbReference type="GO" id="GO:0008270">
    <property type="term" value="F:zinc ion binding"/>
    <property type="evidence" value="ECO:0007669"/>
    <property type="project" value="UniProtKB-UniRule"/>
</dbReference>
<dbReference type="GO" id="GO:0006423">
    <property type="term" value="P:cysteinyl-tRNA aminoacylation"/>
    <property type="evidence" value="ECO:0007669"/>
    <property type="project" value="UniProtKB-UniRule"/>
</dbReference>
<dbReference type="GO" id="GO:0004817">
    <property type="term" value="F:cysteine-tRNA ligase activity"/>
    <property type="evidence" value="ECO:0007669"/>
    <property type="project" value="UniProtKB-UniRule"/>
</dbReference>
<feature type="binding site" evidence="13">
    <location>
        <position position="209"/>
    </location>
    <ligand>
        <name>Zn(2+)</name>
        <dbReference type="ChEBI" id="CHEBI:29105"/>
    </ligand>
</feature>
<evidence type="ECO:0000256" key="9">
    <source>
        <dbReference type="ARBA" id="ARBA00022840"/>
    </source>
</evidence>
<dbReference type="OrthoDB" id="9815130at2"/>
<evidence type="ECO:0000313" key="17">
    <source>
        <dbReference type="Proteomes" id="UP000192569"/>
    </source>
</evidence>
<dbReference type="Pfam" id="PF09190">
    <property type="entry name" value="DALR_2"/>
    <property type="match status" value="1"/>
</dbReference>
<accession>A0A1W1V5W7</accession>
<dbReference type="InterPro" id="IPR009080">
    <property type="entry name" value="tRNAsynth_Ia_anticodon-bd"/>
</dbReference>
<comment type="subunit">
    <text evidence="3 13">Monomer.</text>
</comment>
<evidence type="ECO:0000256" key="8">
    <source>
        <dbReference type="ARBA" id="ARBA00022833"/>
    </source>
</evidence>
<dbReference type="Gene3D" id="3.40.50.620">
    <property type="entry name" value="HUPs"/>
    <property type="match status" value="1"/>
</dbReference>
<dbReference type="PANTHER" id="PTHR10890:SF3">
    <property type="entry name" value="CYSTEINE--TRNA LIGASE, CYTOPLASMIC"/>
    <property type="match status" value="1"/>
</dbReference>
<dbReference type="FunFam" id="3.40.50.620:FF:000009">
    <property type="entry name" value="Cysteine--tRNA ligase"/>
    <property type="match status" value="1"/>
</dbReference>
<keyword evidence="9 13" id="KW-0067">ATP-binding</keyword>
<keyword evidence="6 13" id="KW-0479">Metal-binding</keyword>
<keyword evidence="4 13" id="KW-0963">Cytoplasm</keyword>
<feature type="coiled-coil region" evidence="14">
    <location>
        <begin position="302"/>
        <end position="372"/>
    </location>
</feature>
<feature type="binding site" evidence="13">
    <location>
        <position position="29"/>
    </location>
    <ligand>
        <name>Zn(2+)</name>
        <dbReference type="ChEBI" id="CHEBI:29105"/>
    </ligand>
</feature>
<gene>
    <name evidence="13" type="primary">cysS</name>
    <name evidence="16" type="ORF">SAMN00808754_0021</name>
</gene>
<keyword evidence="10 13" id="KW-0648">Protein biosynthesis</keyword>
<reference evidence="16 17" key="1">
    <citation type="submission" date="2017-04" db="EMBL/GenBank/DDBJ databases">
        <authorList>
            <person name="Afonso C.L."/>
            <person name="Miller P.J."/>
            <person name="Scott M.A."/>
            <person name="Spackman E."/>
            <person name="Goraichik I."/>
            <person name="Dimitrov K.M."/>
            <person name="Suarez D.L."/>
            <person name="Swayne D.E."/>
        </authorList>
    </citation>
    <scope>NUCLEOTIDE SEQUENCE [LARGE SCALE GENOMIC DNA]</scope>
    <source>
        <strain evidence="16 17">ToBE</strain>
    </source>
</reference>
<dbReference type="Pfam" id="PF23493">
    <property type="entry name" value="CysS_C"/>
    <property type="match status" value="1"/>
</dbReference>
<evidence type="ECO:0000256" key="13">
    <source>
        <dbReference type="HAMAP-Rule" id="MF_00041"/>
    </source>
</evidence>
<name>A0A1W1V5W7_9FIRM</name>
<comment type="cofactor">
    <cofactor evidence="13">
        <name>Zn(2+)</name>
        <dbReference type="ChEBI" id="CHEBI:29105"/>
    </cofactor>
    <text evidence="13">Binds 1 zinc ion per subunit.</text>
</comment>
<evidence type="ECO:0000256" key="6">
    <source>
        <dbReference type="ARBA" id="ARBA00022723"/>
    </source>
</evidence>
<dbReference type="InterPro" id="IPR014729">
    <property type="entry name" value="Rossmann-like_a/b/a_fold"/>
</dbReference>
<evidence type="ECO:0000256" key="11">
    <source>
        <dbReference type="ARBA" id="ARBA00023146"/>
    </source>
</evidence>
<dbReference type="SUPFAM" id="SSF52374">
    <property type="entry name" value="Nucleotidylyl transferase"/>
    <property type="match status" value="1"/>
</dbReference>